<reference evidence="2 3" key="1">
    <citation type="submission" date="2020-08" db="EMBL/GenBank/DDBJ databases">
        <title>Genomic Encyclopedia of Type Strains, Phase IV (KMG-IV): sequencing the most valuable type-strain genomes for metagenomic binning, comparative biology and taxonomic classification.</title>
        <authorList>
            <person name="Goeker M."/>
        </authorList>
    </citation>
    <scope>NUCLEOTIDE SEQUENCE [LARGE SCALE GENOMIC DNA]</scope>
    <source>
        <strain evidence="2 3">DSM 19612</strain>
    </source>
</reference>
<dbReference type="AlphaFoldDB" id="A0A841Q8K8"/>
<keyword evidence="3" id="KW-1185">Reference proteome</keyword>
<feature type="transmembrane region" description="Helical" evidence="1">
    <location>
        <begin position="120"/>
        <end position="149"/>
    </location>
</feature>
<comment type="caution">
    <text evidence="2">The sequence shown here is derived from an EMBL/GenBank/DDBJ whole genome shotgun (WGS) entry which is preliminary data.</text>
</comment>
<dbReference type="Proteomes" id="UP000581688">
    <property type="component" value="Unassembled WGS sequence"/>
</dbReference>
<feature type="transmembrane region" description="Helical" evidence="1">
    <location>
        <begin position="97"/>
        <end position="114"/>
    </location>
</feature>
<keyword evidence="1" id="KW-0472">Membrane</keyword>
<name>A0A841Q8K8_9BACI</name>
<organism evidence="2 3">
    <name type="scientific">Salirhabdus euzebyi</name>
    <dbReference type="NCBI Taxonomy" id="394506"/>
    <lineage>
        <taxon>Bacteria</taxon>
        <taxon>Bacillati</taxon>
        <taxon>Bacillota</taxon>
        <taxon>Bacilli</taxon>
        <taxon>Bacillales</taxon>
        <taxon>Bacillaceae</taxon>
        <taxon>Salirhabdus</taxon>
    </lineage>
</organism>
<evidence type="ECO:0000313" key="2">
    <source>
        <dbReference type="EMBL" id="MBB6454801.1"/>
    </source>
</evidence>
<evidence type="ECO:0000256" key="1">
    <source>
        <dbReference type="SAM" id="Phobius"/>
    </source>
</evidence>
<gene>
    <name evidence="2" type="ORF">HNQ94_003290</name>
</gene>
<feature type="transmembrane region" description="Helical" evidence="1">
    <location>
        <begin position="27"/>
        <end position="46"/>
    </location>
</feature>
<sequence>MRVEKKIEAILWNVALPGFSQLLQKRYLVGFIFIFMEILLNIFSNFNLAIRYSFLGQIDMAIAVTNYQYLMFYPCLYMFAIWDAYKVAEEEHPSPYMFLPFAVSAYFVTVGLMYSDTWLIFGVLLGPVWLPILCLIPGLAVGFIIRFLLVKNLQKNEAA</sequence>
<dbReference type="RefSeq" id="WP_174497364.1">
    <property type="nucleotide sequence ID" value="NZ_CADDWK010000014.1"/>
</dbReference>
<feature type="transmembrane region" description="Helical" evidence="1">
    <location>
        <begin position="66"/>
        <end position="85"/>
    </location>
</feature>
<proteinExistence type="predicted"/>
<keyword evidence="1" id="KW-1133">Transmembrane helix</keyword>
<accession>A0A841Q8K8</accession>
<keyword evidence="1" id="KW-0812">Transmembrane</keyword>
<evidence type="ECO:0000313" key="3">
    <source>
        <dbReference type="Proteomes" id="UP000581688"/>
    </source>
</evidence>
<dbReference type="EMBL" id="JACHGH010000012">
    <property type="protein sequence ID" value="MBB6454801.1"/>
    <property type="molecule type" value="Genomic_DNA"/>
</dbReference>
<protein>
    <submittedName>
        <fullName evidence="2">Uncharacterized protein</fullName>
    </submittedName>
</protein>